<protein>
    <submittedName>
        <fullName evidence="1">Uncharacterized protein</fullName>
    </submittedName>
</protein>
<accession>A0ABU6Q7S9</accession>
<evidence type="ECO:0000313" key="1">
    <source>
        <dbReference type="EMBL" id="MED6107615.1"/>
    </source>
</evidence>
<comment type="caution">
    <text evidence="1">The sequence shown here is derived from an EMBL/GenBank/DDBJ whole genome shotgun (WGS) entry which is preliminary data.</text>
</comment>
<organism evidence="1 2">
    <name type="scientific">Stylosanthes scabra</name>
    <dbReference type="NCBI Taxonomy" id="79078"/>
    <lineage>
        <taxon>Eukaryota</taxon>
        <taxon>Viridiplantae</taxon>
        <taxon>Streptophyta</taxon>
        <taxon>Embryophyta</taxon>
        <taxon>Tracheophyta</taxon>
        <taxon>Spermatophyta</taxon>
        <taxon>Magnoliopsida</taxon>
        <taxon>eudicotyledons</taxon>
        <taxon>Gunneridae</taxon>
        <taxon>Pentapetalae</taxon>
        <taxon>rosids</taxon>
        <taxon>fabids</taxon>
        <taxon>Fabales</taxon>
        <taxon>Fabaceae</taxon>
        <taxon>Papilionoideae</taxon>
        <taxon>50 kb inversion clade</taxon>
        <taxon>dalbergioids sensu lato</taxon>
        <taxon>Dalbergieae</taxon>
        <taxon>Pterocarpus clade</taxon>
        <taxon>Stylosanthes</taxon>
    </lineage>
</organism>
<sequence>MRLPTGLNTGNDGESVVRENFVLRPVRFHLLLSLLVAPEKRGCCGRAVLRPLPAFVAAPLVELSGQLLSPLLLFHADIVGGVDQYGSRIPFSDNLACQRFALSWYPCEATTSHLLL</sequence>
<proteinExistence type="predicted"/>
<dbReference type="Proteomes" id="UP001341840">
    <property type="component" value="Unassembled WGS sequence"/>
</dbReference>
<name>A0ABU6Q7S9_9FABA</name>
<dbReference type="EMBL" id="JASCZI010000043">
    <property type="protein sequence ID" value="MED6107615.1"/>
    <property type="molecule type" value="Genomic_DNA"/>
</dbReference>
<reference evidence="1 2" key="1">
    <citation type="journal article" date="2023" name="Plants (Basel)">
        <title>Bridging the Gap: Combining Genomics and Transcriptomics Approaches to Understand Stylosanthes scabra, an Orphan Legume from the Brazilian Caatinga.</title>
        <authorList>
            <person name="Ferreira-Neto J.R.C."/>
            <person name="da Silva M.D."/>
            <person name="Binneck E."/>
            <person name="de Melo N.F."/>
            <person name="da Silva R.H."/>
            <person name="de Melo A.L.T.M."/>
            <person name="Pandolfi V."/>
            <person name="Bustamante F.O."/>
            <person name="Brasileiro-Vidal A.C."/>
            <person name="Benko-Iseppon A.M."/>
        </authorList>
    </citation>
    <scope>NUCLEOTIDE SEQUENCE [LARGE SCALE GENOMIC DNA]</scope>
    <source>
        <tissue evidence="1">Leaves</tissue>
    </source>
</reference>
<evidence type="ECO:0000313" key="2">
    <source>
        <dbReference type="Proteomes" id="UP001341840"/>
    </source>
</evidence>
<gene>
    <name evidence="1" type="ORF">PIB30_015575</name>
</gene>
<keyword evidence="2" id="KW-1185">Reference proteome</keyword>